<feature type="signal peptide" evidence="11">
    <location>
        <begin position="1"/>
        <end position="25"/>
    </location>
</feature>
<evidence type="ECO:0000259" key="12">
    <source>
        <dbReference type="PROSITE" id="PS00497"/>
    </source>
</evidence>
<keyword evidence="8" id="KW-0470">Melanin biosynthesis</keyword>
<dbReference type="OrthoDB" id="6132182at2759"/>
<accession>A0A8E2EM46</accession>
<gene>
    <name evidence="14" type="ORF">AOQ84DRAFT_307067</name>
</gene>
<protein>
    <recommendedName>
        <fullName evidence="3">tyrosinase</fullName>
        <ecNumber evidence="3">1.14.18.1</ecNumber>
    </recommendedName>
</protein>
<sequence length="643" mass="71404">MPTKVFTDIFSLLYTSYFLLQSVSGNPVNSRQSRHIVEDLHFKRTPQTAGNGGSFFSVLGVAGVAGTNVHPRLEIRQLEQNADQWNVYLLGLNRFQQMNETDMLSYYQIAGIHGKPFIAWDGVQQSNDGGGGYCTHDSNLFLTWHRPYLALFEEILYINCRQAVAEFPVGSLKDQYTSALATFRMPYWDWAMVPPAGQVAMPSSLQRPTVQVVMPNGTNTISNPLYAYRFHPLIYNDFYDDGEPQFSVWPTTVRDPSTKQVNAASRNDLVANQMDQSRANLQSRLYHIFTMETDYFNMSSDASLDDSLEAVHDTVHYTIGSGGHMSDIPYAAFDPIFWLHHTMIDRCFAIWQALYPNSYVEPMAQTYATFTTPAGSVEDMSSPLTPFHMNGNGEFWTSTLVRSTTTFSYTYPELQNGNDTAALMATINALYGSNASQQKRQHYVDDVYDKSEREERDGLSTAKPERLYSRAISGAPSYSSGREYIANIKAQKFGLDGSFSVFVFLGSSPTTSPANWSGDPSFVGLNGIFSTTAISESGSDIQANGAVPLTAALEAKLAGDELVSLNEEVVGPYLRSQLNWKVRSMDGNEIPVDQVPGFQVSVLWSKVQPASSHYEFPRKIGGYNVLTSATSGRPGGFQHGDQL</sequence>
<comment type="cofactor">
    <cofactor evidence="1">
        <name>Cu(2+)</name>
        <dbReference type="ChEBI" id="CHEBI:29036"/>
    </cofactor>
</comment>
<feature type="domain" description="Tyrosinase copper-binding" evidence="12">
    <location>
        <begin position="136"/>
        <end position="153"/>
    </location>
</feature>
<evidence type="ECO:0000313" key="15">
    <source>
        <dbReference type="Proteomes" id="UP000250140"/>
    </source>
</evidence>
<dbReference type="InterPro" id="IPR002227">
    <property type="entry name" value="Tyrosinase_Cu-bd"/>
</dbReference>
<dbReference type="PANTHER" id="PTHR11474:SF76">
    <property type="entry name" value="SHKT DOMAIN-CONTAINING PROTEIN"/>
    <property type="match status" value="1"/>
</dbReference>
<reference evidence="14 15" key="1">
    <citation type="journal article" date="2016" name="Nat. Commun.">
        <title>Ectomycorrhizal ecology is imprinted in the genome of the dominant symbiotic fungus Cenococcum geophilum.</title>
        <authorList>
            <consortium name="DOE Joint Genome Institute"/>
            <person name="Peter M."/>
            <person name="Kohler A."/>
            <person name="Ohm R.A."/>
            <person name="Kuo A."/>
            <person name="Krutzmann J."/>
            <person name="Morin E."/>
            <person name="Arend M."/>
            <person name="Barry K.W."/>
            <person name="Binder M."/>
            <person name="Choi C."/>
            <person name="Clum A."/>
            <person name="Copeland A."/>
            <person name="Grisel N."/>
            <person name="Haridas S."/>
            <person name="Kipfer T."/>
            <person name="LaButti K."/>
            <person name="Lindquist E."/>
            <person name="Lipzen A."/>
            <person name="Maire R."/>
            <person name="Meier B."/>
            <person name="Mihaltcheva S."/>
            <person name="Molinier V."/>
            <person name="Murat C."/>
            <person name="Poggeler S."/>
            <person name="Quandt C.A."/>
            <person name="Sperisen C."/>
            <person name="Tritt A."/>
            <person name="Tisserant E."/>
            <person name="Crous P.W."/>
            <person name="Henrissat B."/>
            <person name="Nehls U."/>
            <person name="Egli S."/>
            <person name="Spatafora J.W."/>
            <person name="Grigoriev I.V."/>
            <person name="Martin F.M."/>
        </authorList>
    </citation>
    <scope>NUCLEOTIDE SEQUENCE [LARGE SCALE GENOMIC DNA]</scope>
    <source>
        <strain evidence="14 15">CBS 207.34</strain>
    </source>
</reference>
<keyword evidence="7" id="KW-0503">Monooxygenase</keyword>
<dbReference type="AlphaFoldDB" id="A0A8E2EM46"/>
<dbReference type="SUPFAM" id="SSF48056">
    <property type="entry name" value="Di-copper centre-containing domain"/>
    <property type="match status" value="1"/>
</dbReference>
<dbReference type="PROSITE" id="PS00498">
    <property type="entry name" value="TYROSINASE_2"/>
    <property type="match status" value="1"/>
</dbReference>
<keyword evidence="5" id="KW-0560">Oxidoreductase</keyword>
<feature type="chain" id="PRO_5034866174" description="tyrosinase" evidence="11">
    <location>
        <begin position="26"/>
        <end position="643"/>
    </location>
</feature>
<dbReference type="GO" id="GO:0004503">
    <property type="term" value="F:tyrosinase activity"/>
    <property type="evidence" value="ECO:0007669"/>
    <property type="project" value="UniProtKB-EC"/>
</dbReference>
<keyword evidence="4" id="KW-0479">Metal-binding</keyword>
<dbReference type="Gene3D" id="2.60.310.20">
    <property type="match status" value="1"/>
</dbReference>
<evidence type="ECO:0000256" key="6">
    <source>
        <dbReference type="ARBA" id="ARBA00023008"/>
    </source>
</evidence>
<evidence type="ECO:0000256" key="4">
    <source>
        <dbReference type="ARBA" id="ARBA00022723"/>
    </source>
</evidence>
<dbReference type="PANTHER" id="PTHR11474">
    <property type="entry name" value="TYROSINASE FAMILY MEMBER"/>
    <property type="match status" value="1"/>
</dbReference>
<evidence type="ECO:0000256" key="5">
    <source>
        <dbReference type="ARBA" id="ARBA00023002"/>
    </source>
</evidence>
<dbReference type="InterPro" id="IPR008922">
    <property type="entry name" value="Di-copper_centre_dom_sf"/>
</dbReference>
<evidence type="ECO:0000256" key="11">
    <source>
        <dbReference type="SAM" id="SignalP"/>
    </source>
</evidence>
<feature type="domain" description="Tyrosinase copper-binding" evidence="13">
    <location>
        <begin position="334"/>
        <end position="345"/>
    </location>
</feature>
<evidence type="ECO:0000256" key="10">
    <source>
        <dbReference type="ARBA" id="ARBA00048881"/>
    </source>
</evidence>
<dbReference type="InterPro" id="IPR050316">
    <property type="entry name" value="Tyrosinase/Hemocyanin"/>
</dbReference>
<keyword evidence="6" id="KW-0186">Copper</keyword>
<proteinExistence type="inferred from homology"/>
<evidence type="ECO:0000256" key="7">
    <source>
        <dbReference type="ARBA" id="ARBA00023033"/>
    </source>
</evidence>
<evidence type="ECO:0000259" key="13">
    <source>
        <dbReference type="PROSITE" id="PS00498"/>
    </source>
</evidence>
<dbReference type="PROSITE" id="PS00497">
    <property type="entry name" value="TYROSINASE_1"/>
    <property type="match status" value="1"/>
</dbReference>
<dbReference type="EMBL" id="KV751160">
    <property type="protein sequence ID" value="OCL01252.1"/>
    <property type="molecule type" value="Genomic_DNA"/>
</dbReference>
<organism evidence="14 15">
    <name type="scientific">Glonium stellatum</name>
    <dbReference type="NCBI Taxonomy" id="574774"/>
    <lineage>
        <taxon>Eukaryota</taxon>
        <taxon>Fungi</taxon>
        <taxon>Dikarya</taxon>
        <taxon>Ascomycota</taxon>
        <taxon>Pezizomycotina</taxon>
        <taxon>Dothideomycetes</taxon>
        <taxon>Pleosporomycetidae</taxon>
        <taxon>Gloniales</taxon>
        <taxon>Gloniaceae</taxon>
        <taxon>Glonium</taxon>
    </lineage>
</organism>
<dbReference type="Pfam" id="PF18132">
    <property type="entry name" value="Tyrosinase_C"/>
    <property type="match status" value="1"/>
</dbReference>
<evidence type="ECO:0000256" key="9">
    <source>
        <dbReference type="ARBA" id="ARBA00048233"/>
    </source>
</evidence>
<dbReference type="GO" id="GO:0046872">
    <property type="term" value="F:metal ion binding"/>
    <property type="evidence" value="ECO:0007669"/>
    <property type="project" value="UniProtKB-KW"/>
</dbReference>
<name>A0A8E2EM46_9PEZI</name>
<keyword evidence="11" id="KW-0732">Signal</keyword>
<comment type="catalytic activity">
    <reaction evidence="10">
        <text>L-tyrosine + O2 = L-dopaquinone + H2O</text>
        <dbReference type="Rhea" id="RHEA:18117"/>
        <dbReference type="ChEBI" id="CHEBI:15377"/>
        <dbReference type="ChEBI" id="CHEBI:15379"/>
        <dbReference type="ChEBI" id="CHEBI:57924"/>
        <dbReference type="ChEBI" id="CHEBI:58315"/>
        <dbReference type="EC" id="1.14.18.1"/>
    </reaction>
</comment>
<dbReference type="Proteomes" id="UP000250140">
    <property type="component" value="Unassembled WGS sequence"/>
</dbReference>
<evidence type="ECO:0000256" key="1">
    <source>
        <dbReference type="ARBA" id="ARBA00001973"/>
    </source>
</evidence>
<evidence type="ECO:0000256" key="3">
    <source>
        <dbReference type="ARBA" id="ARBA00011906"/>
    </source>
</evidence>
<dbReference type="InterPro" id="IPR041640">
    <property type="entry name" value="Tyrosinase_C"/>
</dbReference>
<dbReference type="GO" id="GO:0042438">
    <property type="term" value="P:melanin biosynthetic process"/>
    <property type="evidence" value="ECO:0007669"/>
    <property type="project" value="UniProtKB-KW"/>
</dbReference>
<comment type="similarity">
    <text evidence="2">Belongs to the tyrosinase family.</text>
</comment>
<dbReference type="Pfam" id="PF00264">
    <property type="entry name" value="Tyrosinase"/>
    <property type="match status" value="1"/>
</dbReference>
<evidence type="ECO:0000313" key="14">
    <source>
        <dbReference type="EMBL" id="OCL01252.1"/>
    </source>
</evidence>
<evidence type="ECO:0000256" key="8">
    <source>
        <dbReference type="ARBA" id="ARBA00023101"/>
    </source>
</evidence>
<dbReference type="EC" id="1.14.18.1" evidence="3"/>
<dbReference type="Gene3D" id="1.10.1280.10">
    <property type="entry name" value="Di-copper center containing domain from catechol oxidase"/>
    <property type="match status" value="1"/>
</dbReference>
<keyword evidence="15" id="KW-1185">Reference proteome</keyword>
<evidence type="ECO:0000256" key="2">
    <source>
        <dbReference type="ARBA" id="ARBA00009928"/>
    </source>
</evidence>
<dbReference type="PRINTS" id="PR00092">
    <property type="entry name" value="TYROSINASE"/>
</dbReference>
<comment type="catalytic activity">
    <reaction evidence="9">
        <text>2 L-dopa + O2 = 2 L-dopaquinone + 2 H2O</text>
        <dbReference type="Rhea" id="RHEA:34287"/>
        <dbReference type="ChEBI" id="CHEBI:15377"/>
        <dbReference type="ChEBI" id="CHEBI:15379"/>
        <dbReference type="ChEBI" id="CHEBI:57504"/>
        <dbReference type="ChEBI" id="CHEBI:57924"/>
        <dbReference type="EC" id="1.14.18.1"/>
    </reaction>
</comment>